<sequence length="948" mass="107282">MASASASELAISSAGDPDAAMTDICEQDHPPGRCVWVMGAKNYRRERWREETTGDVESSRINVNLPRHFFMVRFELEEEYLAALTNGPWRAFGSHLVVQAWTPEFEPLRDEIVTTPVWVRLSNLPVNFYHRSILMGIARGLGKPIRVDSTTLNLERTRFTRVCVEVNLTKPFKGTVMVNGDRYFVAYEGLSNICSSCGLYGHLVHNCSKLLIEKAKNVVPAGVTDVARGSQPENDGSTVIRRSGRRPEKPDTRIAFTAGEPEADLERNIQEISENITVSNRFGGLEENMVVTEMREATILSRGDKENINQDQENIQRRGKSFDQGSDGTEVSQLIKGPSGPRGNLLPKKALVIKPNGFAGSKPKHKSVTKPTHGLVFGPTRGEIALSESGKRLRVENRAVGRLRGAFVREGDNMQVNRDHSRGDDANANRNQLVLAEEGLQKGSKTSSGLSEEETGMTEARNRIESLKNDAGQWVTSPTDLEKLVVDYYKRLYSMDDLDSEVESLPAAGFRRLLREDLQDLSRLFTAEEVEKAIRSMGQYKAPGPDGFQPGFYQQCWDVVGLAQSSFIPGRLSMDNIVLVQEAVHSMRRKKGRKGWMLLKLDLEKAYDRIRWDFLEDTLKVSGLPEKYVGWIMQCVMGPSMNAKVLRHKYKIGDVKDPRWLVAKGSWSSRWRSVGMGLREVVIPRLSWVLGDGKIIRFWTDKWLLDQPLMDLASQVVTSKEKKIRVKLQLAAMVVDNVTGAVDRVSWGGIGNGQFTVKSAYVFLTRDDSPRQWLGKLFRRVWHVKAPERVQVFLWLVVNQALMTNVERHRRHLCESGLCQVCKAGEDTIIHVLRDCLAMAEIWLRLLPPRKRQSFFTKSILEWVYDNLGVETDIVGSPWSTNFAMAVWWGWKWRCGNVFNTNRKCRDRMRFVKELAKNVSSAFVLAADSGHGPMREERMIAWKPPKSD</sequence>
<protein>
    <submittedName>
        <fullName evidence="4">Reverse transcriptase zinc-binding domain</fullName>
    </submittedName>
</protein>
<dbReference type="InterPro" id="IPR025558">
    <property type="entry name" value="DUF4283"/>
</dbReference>
<keyword evidence="5" id="KW-1185">Reference proteome</keyword>
<dbReference type="GO" id="GO:0003964">
    <property type="term" value="F:RNA-directed DNA polymerase activity"/>
    <property type="evidence" value="ECO:0007669"/>
    <property type="project" value="UniProtKB-KW"/>
</dbReference>
<dbReference type="Pfam" id="PF13966">
    <property type="entry name" value="zf-RVT"/>
    <property type="match status" value="1"/>
</dbReference>
<dbReference type="PANTHER" id="PTHR31286:SF99">
    <property type="entry name" value="DUF4283 DOMAIN-CONTAINING PROTEIN"/>
    <property type="match status" value="1"/>
</dbReference>
<feature type="domain" description="Reverse transcriptase zinc-binding" evidence="2">
    <location>
        <begin position="755"/>
        <end position="843"/>
    </location>
</feature>
<feature type="domain" description="DUF4283" evidence="3">
    <location>
        <begin position="65"/>
        <end position="107"/>
    </location>
</feature>
<feature type="region of interest" description="Disordered" evidence="1">
    <location>
        <begin position="226"/>
        <end position="251"/>
    </location>
</feature>
<dbReference type="AlphaFoldDB" id="A0A8T1YCY0"/>
<evidence type="ECO:0000259" key="2">
    <source>
        <dbReference type="Pfam" id="PF13966"/>
    </source>
</evidence>
<accession>A0A8T1YCY0</accession>
<organism evidence="4 5">
    <name type="scientific">Arabidopsis thaliana x Arabidopsis arenosa</name>
    <dbReference type="NCBI Taxonomy" id="1240361"/>
    <lineage>
        <taxon>Eukaryota</taxon>
        <taxon>Viridiplantae</taxon>
        <taxon>Streptophyta</taxon>
        <taxon>Embryophyta</taxon>
        <taxon>Tracheophyta</taxon>
        <taxon>Spermatophyta</taxon>
        <taxon>Magnoliopsida</taxon>
        <taxon>eudicotyledons</taxon>
        <taxon>Gunneridae</taxon>
        <taxon>Pentapetalae</taxon>
        <taxon>rosids</taxon>
        <taxon>malvids</taxon>
        <taxon>Brassicales</taxon>
        <taxon>Brassicaceae</taxon>
        <taxon>Camelineae</taxon>
        <taxon>Arabidopsis</taxon>
    </lineage>
</organism>
<dbReference type="Pfam" id="PF14111">
    <property type="entry name" value="DUF4283"/>
    <property type="match status" value="1"/>
</dbReference>
<dbReference type="Proteomes" id="UP000694240">
    <property type="component" value="Chromosome 12"/>
</dbReference>
<reference evidence="4 5" key="1">
    <citation type="submission" date="2020-12" db="EMBL/GenBank/DDBJ databases">
        <title>Concerted genomic and epigenomic changes stabilize Arabidopsis allopolyploids.</title>
        <authorList>
            <person name="Chen Z."/>
        </authorList>
    </citation>
    <scope>NUCLEOTIDE SEQUENCE [LARGE SCALE GENOMIC DNA]</scope>
    <source>
        <strain evidence="4">Allo738</strain>
        <tissue evidence="4">Leaf</tissue>
    </source>
</reference>
<dbReference type="InterPro" id="IPR040256">
    <property type="entry name" value="At4g02000-like"/>
</dbReference>
<evidence type="ECO:0000313" key="5">
    <source>
        <dbReference type="Proteomes" id="UP000694240"/>
    </source>
</evidence>
<keyword evidence="4" id="KW-0695">RNA-directed DNA polymerase</keyword>
<evidence type="ECO:0000256" key="1">
    <source>
        <dbReference type="SAM" id="MobiDB-lite"/>
    </source>
</evidence>
<dbReference type="PANTHER" id="PTHR31286">
    <property type="entry name" value="GLYCINE-RICH CELL WALL STRUCTURAL PROTEIN 1.8-LIKE"/>
    <property type="match status" value="1"/>
</dbReference>
<gene>
    <name evidence="4" type="ORF">ISN45_Aa07g036680</name>
</gene>
<keyword evidence="4" id="KW-0808">Transferase</keyword>
<comment type="caution">
    <text evidence="4">The sequence shown here is derived from an EMBL/GenBank/DDBJ whole genome shotgun (WGS) entry which is preliminary data.</text>
</comment>
<feature type="compositionally biased region" description="Polar residues" evidence="1">
    <location>
        <begin position="323"/>
        <end position="332"/>
    </location>
</feature>
<feature type="region of interest" description="Disordered" evidence="1">
    <location>
        <begin position="316"/>
        <end position="346"/>
    </location>
</feature>
<evidence type="ECO:0000259" key="3">
    <source>
        <dbReference type="Pfam" id="PF14111"/>
    </source>
</evidence>
<evidence type="ECO:0000313" key="4">
    <source>
        <dbReference type="EMBL" id="KAG7543781.1"/>
    </source>
</evidence>
<proteinExistence type="predicted"/>
<dbReference type="InterPro" id="IPR026960">
    <property type="entry name" value="RVT-Znf"/>
</dbReference>
<keyword evidence="4" id="KW-0548">Nucleotidyltransferase</keyword>
<dbReference type="EMBL" id="JAEFBK010000012">
    <property type="protein sequence ID" value="KAG7543781.1"/>
    <property type="molecule type" value="Genomic_DNA"/>
</dbReference>
<name>A0A8T1YCY0_9BRAS</name>